<dbReference type="EMBL" id="JBHSDS010000006">
    <property type="protein sequence ID" value="MFC4358727.1"/>
    <property type="molecule type" value="Genomic_DNA"/>
</dbReference>
<evidence type="ECO:0000313" key="3">
    <source>
        <dbReference type="Proteomes" id="UP001595921"/>
    </source>
</evidence>
<proteinExistence type="predicted"/>
<dbReference type="Pfam" id="PF00149">
    <property type="entry name" value="Metallophos"/>
    <property type="match status" value="1"/>
</dbReference>
<dbReference type="AlphaFoldDB" id="A0ABD5PCV7"/>
<dbReference type="RefSeq" id="WP_267623459.1">
    <property type="nucleotide sequence ID" value="NZ_JAODIW010000008.1"/>
</dbReference>
<dbReference type="InterPro" id="IPR029052">
    <property type="entry name" value="Metallo-depent_PP-like"/>
</dbReference>
<name>A0ABD5PCV7_9EURY</name>
<dbReference type="InterPro" id="IPR024173">
    <property type="entry name" value="Pesterase_MJ0037-like"/>
</dbReference>
<gene>
    <name evidence="2" type="ORF">ACFO0N_12320</name>
</gene>
<dbReference type="SUPFAM" id="SSF56300">
    <property type="entry name" value="Metallo-dependent phosphatases"/>
    <property type="match status" value="1"/>
</dbReference>
<comment type="caution">
    <text evidence="2">The sequence shown here is derived from an EMBL/GenBank/DDBJ whole genome shotgun (WGS) entry which is preliminary data.</text>
</comment>
<protein>
    <submittedName>
        <fullName evidence="2">Metallophosphoesterase</fullName>
    </submittedName>
</protein>
<sequence length="235" mass="25781">MNDLAFRDRAVYFPDAATLVVADTHVGRDEASGVEFPLGERADLRERLEALLAHFEPREVVFAGDVLHQFGDVTPDAESGLRELLDCCAAADATPVLVAGNHDTLLDEVYDGAVHDCYRLEDAYEGEDVLVAHGHEEPAETALLYVVGHDHPAIDIEGRKRPCYLYGSGVYRGGDVLMLPAFNRLAAGATVNGMWGTDFQSPLVSSVNEFRPVVYDPDSQETLPFPPLGRLRRML</sequence>
<dbReference type="PIRSF" id="PIRSF000887">
    <property type="entry name" value="Pesterase_MJ0037"/>
    <property type="match status" value="1"/>
</dbReference>
<organism evidence="2 3">
    <name type="scientific">Halobium salinum</name>
    <dbReference type="NCBI Taxonomy" id="1364940"/>
    <lineage>
        <taxon>Archaea</taxon>
        <taxon>Methanobacteriati</taxon>
        <taxon>Methanobacteriota</taxon>
        <taxon>Stenosarchaea group</taxon>
        <taxon>Halobacteria</taxon>
        <taxon>Halobacteriales</taxon>
        <taxon>Haloferacaceae</taxon>
        <taxon>Halobium</taxon>
    </lineage>
</organism>
<keyword evidence="3" id="KW-1185">Reference proteome</keyword>
<dbReference type="InterPro" id="IPR004843">
    <property type="entry name" value="Calcineurin-like_PHP"/>
</dbReference>
<dbReference type="PANTHER" id="PTHR39323:SF1">
    <property type="entry name" value="BLR1149 PROTEIN"/>
    <property type="match status" value="1"/>
</dbReference>
<feature type="domain" description="Calcineurin-like phosphoesterase" evidence="1">
    <location>
        <begin position="19"/>
        <end position="136"/>
    </location>
</feature>
<dbReference type="Gene3D" id="3.60.21.10">
    <property type="match status" value="1"/>
</dbReference>
<accession>A0ABD5PCV7</accession>
<dbReference type="Proteomes" id="UP001595921">
    <property type="component" value="Unassembled WGS sequence"/>
</dbReference>
<evidence type="ECO:0000313" key="2">
    <source>
        <dbReference type="EMBL" id="MFC4358727.1"/>
    </source>
</evidence>
<dbReference type="PANTHER" id="PTHR39323">
    <property type="entry name" value="BLR1149 PROTEIN"/>
    <property type="match status" value="1"/>
</dbReference>
<reference evidence="2 3" key="1">
    <citation type="journal article" date="2019" name="Int. J. Syst. Evol. Microbiol.">
        <title>The Global Catalogue of Microorganisms (GCM) 10K type strain sequencing project: providing services to taxonomists for standard genome sequencing and annotation.</title>
        <authorList>
            <consortium name="The Broad Institute Genomics Platform"/>
            <consortium name="The Broad Institute Genome Sequencing Center for Infectious Disease"/>
            <person name="Wu L."/>
            <person name="Ma J."/>
        </authorList>
    </citation>
    <scope>NUCLEOTIDE SEQUENCE [LARGE SCALE GENOMIC DNA]</scope>
    <source>
        <strain evidence="2 3">CGMCC 1.12553</strain>
    </source>
</reference>
<evidence type="ECO:0000259" key="1">
    <source>
        <dbReference type="Pfam" id="PF00149"/>
    </source>
</evidence>